<dbReference type="Gene3D" id="1.10.1740.10">
    <property type="match status" value="1"/>
</dbReference>
<evidence type="ECO:0000313" key="7">
    <source>
        <dbReference type="EMBL" id="PSL25957.1"/>
    </source>
</evidence>
<dbReference type="Pfam" id="PF08281">
    <property type="entry name" value="Sigma70_r4_2"/>
    <property type="match status" value="1"/>
</dbReference>
<evidence type="ECO:0000256" key="1">
    <source>
        <dbReference type="ARBA" id="ARBA00010641"/>
    </source>
</evidence>
<dbReference type="PANTHER" id="PTHR43133:SF46">
    <property type="entry name" value="RNA POLYMERASE SIGMA-70 FACTOR ECF SUBFAMILY"/>
    <property type="match status" value="1"/>
</dbReference>
<dbReference type="InterPro" id="IPR013325">
    <property type="entry name" value="RNA_pol_sigma_r2"/>
</dbReference>
<evidence type="ECO:0000256" key="4">
    <source>
        <dbReference type="ARBA" id="ARBA00023163"/>
    </source>
</evidence>
<comment type="similarity">
    <text evidence="1">Belongs to the sigma-70 factor family. ECF subfamily.</text>
</comment>
<proteinExistence type="inferred from homology"/>
<dbReference type="NCBIfam" id="TIGR02937">
    <property type="entry name" value="sigma70-ECF"/>
    <property type="match status" value="1"/>
</dbReference>
<dbReference type="GO" id="GO:0006352">
    <property type="term" value="P:DNA-templated transcription initiation"/>
    <property type="evidence" value="ECO:0007669"/>
    <property type="project" value="InterPro"/>
</dbReference>
<keyword evidence="4" id="KW-0804">Transcription</keyword>
<name>A0A2P8FW59_9BACT</name>
<dbReference type="PANTHER" id="PTHR43133">
    <property type="entry name" value="RNA POLYMERASE ECF-TYPE SIGMA FACTO"/>
    <property type="match status" value="1"/>
</dbReference>
<keyword evidence="3" id="KW-0731">Sigma factor</keyword>
<dbReference type="GO" id="GO:0003677">
    <property type="term" value="F:DNA binding"/>
    <property type="evidence" value="ECO:0007669"/>
    <property type="project" value="InterPro"/>
</dbReference>
<dbReference type="InterPro" id="IPR036388">
    <property type="entry name" value="WH-like_DNA-bd_sf"/>
</dbReference>
<evidence type="ECO:0000259" key="5">
    <source>
        <dbReference type="Pfam" id="PF04542"/>
    </source>
</evidence>
<organism evidence="7 8">
    <name type="scientific">Chitinophaga ginsengisoli</name>
    <dbReference type="NCBI Taxonomy" id="363837"/>
    <lineage>
        <taxon>Bacteria</taxon>
        <taxon>Pseudomonadati</taxon>
        <taxon>Bacteroidota</taxon>
        <taxon>Chitinophagia</taxon>
        <taxon>Chitinophagales</taxon>
        <taxon>Chitinophagaceae</taxon>
        <taxon>Chitinophaga</taxon>
    </lineage>
</organism>
<dbReference type="SUPFAM" id="SSF88946">
    <property type="entry name" value="Sigma2 domain of RNA polymerase sigma factors"/>
    <property type="match status" value="1"/>
</dbReference>
<evidence type="ECO:0000259" key="6">
    <source>
        <dbReference type="Pfam" id="PF08281"/>
    </source>
</evidence>
<dbReference type="InterPro" id="IPR039425">
    <property type="entry name" value="RNA_pol_sigma-70-like"/>
</dbReference>
<protein>
    <submittedName>
        <fullName evidence="7">RNA polymerase sigma-70 factor (ECF subfamily)</fullName>
    </submittedName>
</protein>
<dbReference type="InterPro" id="IPR013249">
    <property type="entry name" value="RNA_pol_sigma70_r4_t2"/>
</dbReference>
<dbReference type="Pfam" id="PF04542">
    <property type="entry name" value="Sigma70_r2"/>
    <property type="match status" value="1"/>
</dbReference>
<accession>A0A2P8FW59</accession>
<dbReference type="Proteomes" id="UP000240978">
    <property type="component" value="Unassembled WGS sequence"/>
</dbReference>
<dbReference type="OrthoDB" id="799938at2"/>
<dbReference type="InterPro" id="IPR007627">
    <property type="entry name" value="RNA_pol_sigma70_r2"/>
</dbReference>
<keyword evidence="2" id="KW-0805">Transcription regulation</keyword>
<dbReference type="Gene3D" id="1.10.10.10">
    <property type="entry name" value="Winged helix-like DNA-binding domain superfamily/Winged helix DNA-binding domain"/>
    <property type="match status" value="1"/>
</dbReference>
<feature type="domain" description="RNA polymerase sigma factor 70 region 4 type 2" evidence="6">
    <location>
        <begin position="124"/>
        <end position="174"/>
    </location>
</feature>
<dbReference type="EMBL" id="PYGK01000012">
    <property type="protein sequence ID" value="PSL25957.1"/>
    <property type="molecule type" value="Genomic_DNA"/>
</dbReference>
<comment type="caution">
    <text evidence="7">The sequence shown here is derived from an EMBL/GenBank/DDBJ whole genome shotgun (WGS) entry which is preliminary data.</text>
</comment>
<sequence>MHDDLYTEKAMLTRIADGDERAFAQFFKAISPGIGNVVRKVVKQEDAVHEVLQEFFIKLWLHRDKLPAIEQLKAYLKKMALNECFTWLNRQALLQQRLADIRNAGQTTVNQTEAELSYRETQRIVAAAVNALPTQRRQIYELSRQEGLNATEIANTLQLSPSYVRNTISAALQFIREQLQQAGKL</sequence>
<feature type="domain" description="RNA polymerase sigma-70 region 2" evidence="5">
    <location>
        <begin position="29"/>
        <end position="92"/>
    </location>
</feature>
<evidence type="ECO:0000313" key="8">
    <source>
        <dbReference type="Proteomes" id="UP000240978"/>
    </source>
</evidence>
<dbReference type="InterPro" id="IPR014284">
    <property type="entry name" value="RNA_pol_sigma-70_dom"/>
</dbReference>
<evidence type="ECO:0000256" key="3">
    <source>
        <dbReference type="ARBA" id="ARBA00023082"/>
    </source>
</evidence>
<evidence type="ECO:0000256" key="2">
    <source>
        <dbReference type="ARBA" id="ARBA00023015"/>
    </source>
</evidence>
<reference evidence="7 8" key="1">
    <citation type="submission" date="2018-03" db="EMBL/GenBank/DDBJ databases">
        <title>Genomic Encyclopedia of Archaeal and Bacterial Type Strains, Phase II (KMG-II): from individual species to whole genera.</title>
        <authorList>
            <person name="Goeker M."/>
        </authorList>
    </citation>
    <scope>NUCLEOTIDE SEQUENCE [LARGE SCALE GENOMIC DNA]</scope>
    <source>
        <strain evidence="7 8">DSM 18107</strain>
    </source>
</reference>
<dbReference type="AlphaFoldDB" id="A0A2P8FW59"/>
<dbReference type="InterPro" id="IPR013324">
    <property type="entry name" value="RNA_pol_sigma_r3/r4-like"/>
</dbReference>
<dbReference type="RefSeq" id="WP_106604579.1">
    <property type="nucleotide sequence ID" value="NZ_PYGK01000012.1"/>
</dbReference>
<keyword evidence="8" id="KW-1185">Reference proteome</keyword>
<dbReference type="GO" id="GO:0016987">
    <property type="term" value="F:sigma factor activity"/>
    <property type="evidence" value="ECO:0007669"/>
    <property type="project" value="UniProtKB-KW"/>
</dbReference>
<dbReference type="SUPFAM" id="SSF88659">
    <property type="entry name" value="Sigma3 and sigma4 domains of RNA polymerase sigma factors"/>
    <property type="match status" value="1"/>
</dbReference>
<gene>
    <name evidence="7" type="ORF">CLV42_112163</name>
</gene>